<dbReference type="PRINTS" id="PR00834">
    <property type="entry name" value="PROTEASES2C"/>
</dbReference>
<dbReference type="SUPFAM" id="SSF50156">
    <property type="entry name" value="PDZ domain-like"/>
    <property type="match status" value="1"/>
</dbReference>
<evidence type="ECO:0000256" key="2">
    <source>
        <dbReference type="ARBA" id="ARBA00022670"/>
    </source>
</evidence>
<evidence type="ECO:0000256" key="4">
    <source>
        <dbReference type="ARBA" id="ARBA00022825"/>
    </source>
</evidence>
<dbReference type="SUPFAM" id="SSF50494">
    <property type="entry name" value="Trypsin-like serine proteases"/>
    <property type="match status" value="1"/>
</dbReference>
<keyword evidence="4" id="KW-0720">Serine protease</keyword>
<dbReference type="GO" id="GO:0006508">
    <property type="term" value="P:proteolysis"/>
    <property type="evidence" value="ECO:0007669"/>
    <property type="project" value="UniProtKB-KW"/>
</dbReference>
<protein>
    <submittedName>
        <fullName evidence="7">S1-C subfamily serine protease</fullName>
    </submittedName>
</protein>
<gene>
    <name evidence="7" type="ORF">EDD62_1595</name>
</gene>
<dbReference type="Gene3D" id="2.40.10.10">
    <property type="entry name" value="Trypsin-like serine proteases"/>
    <property type="match status" value="2"/>
</dbReference>
<organism evidence="7 8">
    <name type="scientific">Abyssicoccus albus</name>
    <dbReference type="NCBI Taxonomy" id="1817405"/>
    <lineage>
        <taxon>Bacteria</taxon>
        <taxon>Bacillati</taxon>
        <taxon>Bacillota</taxon>
        <taxon>Bacilli</taxon>
        <taxon>Bacillales</taxon>
        <taxon>Abyssicoccaceae</taxon>
    </lineage>
</organism>
<name>A0A3N5BYC9_9BACL</name>
<dbReference type="RefSeq" id="WP_123808417.1">
    <property type="nucleotide sequence ID" value="NZ_RKRK01000005.1"/>
</dbReference>
<keyword evidence="5" id="KW-0812">Transmembrane</keyword>
<dbReference type="InterPro" id="IPR001478">
    <property type="entry name" value="PDZ"/>
</dbReference>
<dbReference type="EMBL" id="RKRK01000005">
    <property type="protein sequence ID" value="RPF54818.1"/>
    <property type="molecule type" value="Genomic_DNA"/>
</dbReference>
<sequence>MDKQIPQYRYVTDIEHQNAKKSGYLSNLTTLFAILLTILISVLTTILLLTQTPLKNMITDNSMHSYTPPAADDDHKNRVNHINNTDKNKMIEQASKSVVGVINKQSANNPYGDLFGKLQKDNDSVESGTGSGVIYKIKDGDAYIVTNHHVVEGASNIEINLSDNQRIEAELLGSDPLTDIAVVKAKSVKGMEAIDFANSSDVKIGDDVMAIGNPLGLEFSNSVTEGIISGTEREMNVRTSEGHSTITVMQTDAAINPGNSGGALVNQNGDLVGINSMKISSTEVEGIGFAIPSNEVDTLIQELETNGSIERPYVGISMIDVEDLPKEYIDELKIKDKKGIVVAQKDPKANHNLKQGDVITKINDEPVNNIAEFRKYLYDKTSVGDRVEFTIIRDGKTTTETAKLSSRNEQLQ</sequence>
<keyword evidence="5" id="KW-0472">Membrane</keyword>
<feature type="domain" description="PDZ" evidence="6">
    <location>
        <begin position="312"/>
        <end position="395"/>
    </location>
</feature>
<proteinExistence type="inferred from homology"/>
<feature type="transmembrane region" description="Helical" evidence="5">
    <location>
        <begin position="28"/>
        <end position="49"/>
    </location>
</feature>
<evidence type="ECO:0000313" key="8">
    <source>
        <dbReference type="Proteomes" id="UP000277108"/>
    </source>
</evidence>
<evidence type="ECO:0000313" key="7">
    <source>
        <dbReference type="EMBL" id="RPF54818.1"/>
    </source>
</evidence>
<keyword evidence="5" id="KW-1133">Transmembrane helix</keyword>
<comment type="caution">
    <text evidence="7">The sequence shown here is derived from an EMBL/GenBank/DDBJ whole genome shotgun (WGS) entry which is preliminary data.</text>
</comment>
<dbReference type="PANTHER" id="PTHR43343:SF3">
    <property type="entry name" value="PROTEASE DO-LIKE 8, CHLOROPLASTIC"/>
    <property type="match status" value="1"/>
</dbReference>
<dbReference type="InterPro" id="IPR001940">
    <property type="entry name" value="Peptidase_S1C"/>
</dbReference>
<dbReference type="InterPro" id="IPR009003">
    <property type="entry name" value="Peptidase_S1_PA"/>
</dbReference>
<evidence type="ECO:0000256" key="1">
    <source>
        <dbReference type="ARBA" id="ARBA00010541"/>
    </source>
</evidence>
<comment type="similarity">
    <text evidence="1">Belongs to the peptidase S1C family.</text>
</comment>
<dbReference type="InterPro" id="IPR051201">
    <property type="entry name" value="Chloro_Bact_Ser_Proteases"/>
</dbReference>
<keyword evidence="8" id="KW-1185">Reference proteome</keyword>
<dbReference type="Pfam" id="PF13365">
    <property type="entry name" value="Trypsin_2"/>
    <property type="match status" value="1"/>
</dbReference>
<dbReference type="Pfam" id="PF13180">
    <property type="entry name" value="PDZ_2"/>
    <property type="match status" value="1"/>
</dbReference>
<evidence type="ECO:0000259" key="6">
    <source>
        <dbReference type="SMART" id="SM00228"/>
    </source>
</evidence>
<evidence type="ECO:0000256" key="5">
    <source>
        <dbReference type="SAM" id="Phobius"/>
    </source>
</evidence>
<accession>A0A3N5BYC9</accession>
<dbReference type="Gene3D" id="2.30.42.10">
    <property type="match status" value="1"/>
</dbReference>
<keyword evidence="2 7" id="KW-0645">Protease</keyword>
<keyword evidence="3" id="KW-0378">Hydrolase</keyword>
<evidence type="ECO:0000256" key="3">
    <source>
        <dbReference type="ARBA" id="ARBA00022801"/>
    </source>
</evidence>
<dbReference type="InterPro" id="IPR043504">
    <property type="entry name" value="Peptidase_S1_PA_chymotrypsin"/>
</dbReference>
<dbReference type="Proteomes" id="UP000277108">
    <property type="component" value="Unassembled WGS sequence"/>
</dbReference>
<dbReference type="OrthoDB" id="9758917at2"/>
<dbReference type="PANTHER" id="PTHR43343">
    <property type="entry name" value="PEPTIDASE S12"/>
    <property type="match status" value="1"/>
</dbReference>
<dbReference type="InterPro" id="IPR036034">
    <property type="entry name" value="PDZ_sf"/>
</dbReference>
<dbReference type="SMART" id="SM00228">
    <property type="entry name" value="PDZ"/>
    <property type="match status" value="1"/>
</dbReference>
<dbReference type="AlphaFoldDB" id="A0A3N5BYC9"/>
<reference evidence="7 8" key="1">
    <citation type="submission" date="2018-11" db="EMBL/GenBank/DDBJ databases">
        <title>Genomic Encyclopedia of Type Strains, Phase IV (KMG-IV): sequencing the most valuable type-strain genomes for metagenomic binning, comparative biology and taxonomic classification.</title>
        <authorList>
            <person name="Goeker M."/>
        </authorList>
    </citation>
    <scope>NUCLEOTIDE SEQUENCE [LARGE SCALE GENOMIC DNA]</scope>
    <source>
        <strain evidence="7 8">DSM 29158</strain>
    </source>
</reference>
<dbReference type="GO" id="GO:0004252">
    <property type="term" value="F:serine-type endopeptidase activity"/>
    <property type="evidence" value="ECO:0007669"/>
    <property type="project" value="InterPro"/>
</dbReference>